<dbReference type="SUPFAM" id="SSF49599">
    <property type="entry name" value="TRAF domain-like"/>
    <property type="match status" value="1"/>
</dbReference>
<proteinExistence type="predicted"/>
<sequence>VLQYIVKAEHLGTSEIEVWNAVVKWGKHAANSNNGEDVRNHILSLLKFIRFCTLGSETFCKNVVPTGILTCEEVNEVCTYFGTGVAPMLEYICNNTNPRGNSGTVTKKTFFHIVKDMNNLKRKYDISQTYIFHNFYWYTKIRKYGDDLAVYLFCRESLINTPWEIKVDCTFSLINQENKPNMIVSCKRKFSNVDV</sequence>
<dbReference type="AlphaFoldDB" id="A0A1B6FY05"/>
<accession>A0A1B6FY05</accession>
<reference evidence="2" key="1">
    <citation type="submission" date="2015-11" db="EMBL/GenBank/DDBJ databases">
        <title>De novo transcriptome assembly of four potential Pierce s Disease insect vectors from Arizona vineyards.</title>
        <authorList>
            <person name="Tassone E.E."/>
        </authorList>
    </citation>
    <scope>NUCLEOTIDE SEQUENCE</scope>
</reference>
<organism evidence="2">
    <name type="scientific">Cuerna arida</name>
    <dbReference type="NCBI Taxonomy" id="1464854"/>
    <lineage>
        <taxon>Eukaryota</taxon>
        <taxon>Metazoa</taxon>
        <taxon>Ecdysozoa</taxon>
        <taxon>Arthropoda</taxon>
        <taxon>Hexapoda</taxon>
        <taxon>Insecta</taxon>
        <taxon>Pterygota</taxon>
        <taxon>Neoptera</taxon>
        <taxon>Paraneoptera</taxon>
        <taxon>Hemiptera</taxon>
        <taxon>Auchenorrhyncha</taxon>
        <taxon>Membracoidea</taxon>
        <taxon>Cicadellidae</taxon>
        <taxon>Cicadellinae</taxon>
        <taxon>Proconiini</taxon>
        <taxon>Cuerna</taxon>
    </lineage>
</organism>
<dbReference type="Pfam" id="PF00917">
    <property type="entry name" value="MATH"/>
    <property type="match status" value="1"/>
</dbReference>
<dbReference type="Gene3D" id="2.60.210.10">
    <property type="entry name" value="Apoptosis, Tumor Necrosis Factor Receptor Associated Protein 2, Chain A"/>
    <property type="match status" value="1"/>
</dbReference>
<dbReference type="EMBL" id="GECZ01014691">
    <property type="protein sequence ID" value="JAS55078.1"/>
    <property type="molecule type" value="Transcribed_RNA"/>
</dbReference>
<protein>
    <recommendedName>
        <fullName evidence="1">MATH domain-containing protein</fullName>
    </recommendedName>
</protein>
<dbReference type="InterPro" id="IPR008974">
    <property type="entry name" value="TRAF-like"/>
</dbReference>
<feature type="non-terminal residue" evidence="2">
    <location>
        <position position="195"/>
    </location>
</feature>
<dbReference type="Gene3D" id="1.25.40.420">
    <property type="match status" value="1"/>
</dbReference>
<dbReference type="InterPro" id="IPR002083">
    <property type="entry name" value="MATH/TRAF_dom"/>
</dbReference>
<name>A0A1B6FY05_9HEMI</name>
<evidence type="ECO:0000313" key="2">
    <source>
        <dbReference type="EMBL" id="JAS55078.1"/>
    </source>
</evidence>
<feature type="non-terminal residue" evidence="2">
    <location>
        <position position="1"/>
    </location>
</feature>
<gene>
    <name evidence="2" type="ORF">g.6730</name>
</gene>
<feature type="domain" description="MATH" evidence="1">
    <location>
        <begin position="114"/>
        <end position="192"/>
    </location>
</feature>
<evidence type="ECO:0000259" key="1">
    <source>
        <dbReference type="Pfam" id="PF00917"/>
    </source>
</evidence>
<dbReference type="CDD" id="cd00121">
    <property type="entry name" value="MATH"/>
    <property type="match status" value="1"/>
</dbReference>